<evidence type="ECO:0000256" key="2">
    <source>
        <dbReference type="ARBA" id="ARBA00023015"/>
    </source>
</evidence>
<dbReference type="InterPro" id="IPR005119">
    <property type="entry name" value="LysR_subst-bd"/>
</dbReference>
<gene>
    <name evidence="6" type="ORF">E4656_15160</name>
</gene>
<feature type="domain" description="HTH lysR-type" evidence="5">
    <location>
        <begin position="8"/>
        <end position="59"/>
    </location>
</feature>
<keyword evidence="4" id="KW-0804">Transcription</keyword>
<dbReference type="Gene3D" id="3.40.190.290">
    <property type="match status" value="1"/>
</dbReference>
<dbReference type="PROSITE" id="PS50931">
    <property type="entry name" value="HTH_LYSR"/>
    <property type="match status" value="1"/>
</dbReference>
<dbReference type="InterPro" id="IPR000847">
    <property type="entry name" value="LysR_HTH_N"/>
</dbReference>
<dbReference type="OrthoDB" id="9815676at2"/>
<evidence type="ECO:0000313" key="6">
    <source>
        <dbReference type="EMBL" id="TGG91727.1"/>
    </source>
</evidence>
<dbReference type="Pfam" id="PF00126">
    <property type="entry name" value="HTH_1"/>
    <property type="match status" value="1"/>
</dbReference>
<evidence type="ECO:0000256" key="3">
    <source>
        <dbReference type="ARBA" id="ARBA00023125"/>
    </source>
</evidence>
<keyword evidence="3" id="KW-0238">DNA-binding</keyword>
<comment type="caution">
    <text evidence="6">The sequence shown here is derived from an EMBL/GenBank/DDBJ whole genome shotgun (WGS) entry which is preliminary data.</text>
</comment>
<dbReference type="Gene3D" id="1.10.10.10">
    <property type="entry name" value="Winged helix-like DNA-binding domain superfamily/Winged helix DNA-binding domain"/>
    <property type="match status" value="1"/>
</dbReference>
<organism evidence="6 7">
    <name type="scientific">Natronospirillum operosum</name>
    <dbReference type="NCBI Taxonomy" id="2759953"/>
    <lineage>
        <taxon>Bacteria</taxon>
        <taxon>Pseudomonadati</taxon>
        <taxon>Pseudomonadota</taxon>
        <taxon>Gammaproteobacteria</taxon>
        <taxon>Oceanospirillales</taxon>
        <taxon>Natronospirillaceae</taxon>
        <taxon>Natronospirillum</taxon>
    </lineage>
</organism>
<evidence type="ECO:0000256" key="1">
    <source>
        <dbReference type="ARBA" id="ARBA00009437"/>
    </source>
</evidence>
<dbReference type="PANTHER" id="PTHR30537:SF72">
    <property type="entry name" value="LYSR FAMILY TRANSCRIPTIONAL REGULATOR"/>
    <property type="match status" value="1"/>
</dbReference>
<dbReference type="SUPFAM" id="SSF46785">
    <property type="entry name" value="Winged helix' DNA-binding domain"/>
    <property type="match status" value="1"/>
</dbReference>
<evidence type="ECO:0000313" key="7">
    <source>
        <dbReference type="Proteomes" id="UP000297475"/>
    </source>
</evidence>
<dbReference type="InterPro" id="IPR036388">
    <property type="entry name" value="WH-like_DNA-bd_sf"/>
</dbReference>
<dbReference type="RefSeq" id="WP_135484138.1">
    <property type="nucleotide sequence ID" value="NZ_SRMF01000007.1"/>
</dbReference>
<dbReference type="Proteomes" id="UP000297475">
    <property type="component" value="Unassembled WGS sequence"/>
</dbReference>
<name>A0A4Z0W995_9GAMM</name>
<keyword evidence="7" id="KW-1185">Reference proteome</keyword>
<accession>A0A4Z0W995</accession>
<dbReference type="FunFam" id="1.10.10.10:FF:000001">
    <property type="entry name" value="LysR family transcriptional regulator"/>
    <property type="match status" value="1"/>
</dbReference>
<dbReference type="InterPro" id="IPR058163">
    <property type="entry name" value="LysR-type_TF_proteobact-type"/>
</dbReference>
<dbReference type="PRINTS" id="PR00039">
    <property type="entry name" value="HTHLYSR"/>
</dbReference>
<dbReference type="EMBL" id="SRMF01000007">
    <property type="protein sequence ID" value="TGG91727.1"/>
    <property type="molecule type" value="Genomic_DNA"/>
</dbReference>
<evidence type="ECO:0000256" key="4">
    <source>
        <dbReference type="ARBA" id="ARBA00023163"/>
    </source>
</evidence>
<proteinExistence type="inferred from homology"/>
<protein>
    <submittedName>
        <fullName evidence="6">LysR family transcriptional regulator</fullName>
    </submittedName>
</protein>
<dbReference type="InterPro" id="IPR036390">
    <property type="entry name" value="WH_DNA-bd_sf"/>
</dbReference>
<sequence>MDKMQTYRVFSTVAEQLSFTKAAELLNLPRATVSTTVRSLETRLGVQLLNRTTRSVSLTIEGELFLEQCLKVLNDVDELEGIFRRSGQLLSGRIRIDMPVNFAKEMVLPYLREFRAQYPEILIDLSSTDDFIDVASESVDLVIRSGAYAQGNFTVKKLMDVRMGNYVSTRYSEQFGIPSSLAELRHHALVSYARRLSNPEVDFVYEQAGKVYKTRVMSSINVNNTVTYTDACLGGLGIAQLPTKAVQKYINSGELIEILPDYRMPDGRIDLIYLRNKQLSGRVLAFIEWLEATLSHPS</sequence>
<dbReference type="GO" id="GO:0003700">
    <property type="term" value="F:DNA-binding transcription factor activity"/>
    <property type="evidence" value="ECO:0007669"/>
    <property type="project" value="InterPro"/>
</dbReference>
<evidence type="ECO:0000259" key="5">
    <source>
        <dbReference type="PROSITE" id="PS50931"/>
    </source>
</evidence>
<dbReference type="AlphaFoldDB" id="A0A4Z0W995"/>
<comment type="similarity">
    <text evidence="1">Belongs to the LysR transcriptional regulatory family.</text>
</comment>
<keyword evidence="2" id="KW-0805">Transcription regulation</keyword>
<dbReference type="Pfam" id="PF03466">
    <property type="entry name" value="LysR_substrate"/>
    <property type="match status" value="1"/>
</dbReference>
<reference evidence="6 7" key="1">
    <citation type="submission" date="2019-04" db="EMBL/GenBank/DDBJ databases">
        <title>Natronospirillum operosus gen. nov., sp. nov., a haloalkaliphilic satellite isolated from decaying biomass of laboratory culture of cyanobacterium Geitlerinema sp. and proposal of Natronospirillaceae fam. nov. and Saccharospirillaceae fam. nov.</title>
        <authorList>
            <person name="Kevbrin V."/>
            <person name="Boltyanskaya Y."/>
            <person name="Koziaeva V."/>
            <person name="Grouzdev D.S."/>
            <person name="Park M."/>
            <person name="Cho J."/>
        </authorList>
    </citation>
    <scope>NUCLEOTIDE SEQUENCE [LARGE SCALE GENOMIC DNA]</scope>
    <source>
        <strain evidence="6 7">G-116</strain>
    </source>
</reference>
<dbReference type="PANTHER" id="PTHR30537">
    <property type="entry name" value="HTH-TYPE TRANSCRIPTIONAL REGULATOR"/>
    <property type="match status" value="1"/>
</dbReference>
<dbReference type="GO" id="GO:0006351">
    <property type="term" value="P:DNA-templated transcription"/>
    <property type="evidence" value="ECO:0007669"/>
    <property type="project" value="TreeGrafter"/>
</dbReference>
<dbReference type="SUPFAM" id="SSF53850">
    <property type="entry name" value="Periplasmic binding protein-like II"/>
    <property type="match status" value="1"/>
</dbReference>
<dbReference type="GO" id="GO:0043565">
    <property type="term" value="F:sequence-specific DNA binding"/>
    <property type="evidence" value="ECO:0007669"/>
    <property type="project" value="TreeGrafter"/>
</dbReference>